<feature type="transmembrane region" description="Helical" evidence="7">
    <location>
        <begin position="1215"/>
        <end position="1238"/>
    </location>
</feature>
<dbReference type="GO" id="GO:0005886">
    <property type="term" value="C:plasma membrane"/>
    <property type="evidence" value="ECO:0007669"/>
    <property type="project" value="TreeGrafter"/>
</dbReference>
<dbReference type="PANTHER" id="PTHR10582">
    <property type="entry name" value="TRANSIENT RECEPTOR POTENTIAL ION CHANNEL PROTEIN"/>
    <property type="match status" value="1"/>
</dbReference>
<dbReference type="InterPro" id="IPR005821">
    <property type="entry name" value="Ion_trans_dom"/>
</dbReference>
<keyword evidence="10" id="KW-1185">Reference proteome</keyword>
<keyword evidence="2 7" id="KW-0812">Transmembrane</keyword>
<dbReference type="PANTHER" id="PTHR10582:SF2">
    <property type="entry name" value="INACTIVE"/>
    <property type="match status" value="1"/>
</dbReference>
<organism evidence="9 10">
    <name type="scientific">Dissophora globulifera</name>
    <dbReference type="NCBI Taxonomy" id="979702"/>
    <lineage>
        <taxon>Eukaryota</taxon>
        <taxon>Fungi</taxon>
        <taxon>Fungi incertae sedis</taxon>
        <taxon>Mucoromycota</taxon>
        <taxon>Mortierellomycotina</taxon>
        <taxon>Mortierellomycetes</taxon>
        <taxon>Mortierellales</taxon>
        <taxon>Mortierellaceae</taxon>
        <taxon>Dissophora</taxon>
    </lineage>
</organism>
<dbReference type="Pfam" id="PF00520">
    <property type="entry name" value="Ion_trans"/>
    <property type="match status" value="1"/>
</dbReference>
<dbReference type="GO" id="GO:0005216">
    <property type="term" value="F:monoatomic ion channel activity"/>
    <property type="evidence" value="ECO:0007669"/>
    <property type="project" value="InterPro"/>
</dbReference>
<reference evidence="9" key="1">
    <citation type="journal article" date="2020" name="Fungal Divers.">
        <title>Resolving the Mortierellaceae phylogeny through synthesis of multi-gene phylogenetics and phylogenomics.</title>
        <authorList>
            <person name="Vandepol N."/>
            <person name="Liber J."/>
            <person name="Desiro A."/>
            <person name="Na H."/>
            <person name="Kennedy M."/>
            <person name="Barry K."/>
            <person name="Grigoriev I.V."/>
            <person name="Miller A.N."/>
            <person name="O'Donnell K."/>
            <person name="Stajich J.E."/>
            <person name="Bonito G."/>
        </authorList>
    </citation>
    <scope>NUCLEOTIDE SEQUENCE</scope>
    <source>
        <strain evidence="9">REB-010B</strain>
    </source>
</reference>
<feature type="transmembrane region" description="Helical" evidence="7">
    <location>
        <begin position="1149"/>
        <end position="1166"/>
    </location>
</feature>
<evidence type="ECO:0000256" key="3">
    <source>
        <dbReference type="ARBA" id="ARBA00022737"/>
    </source>
</evidence>
<evidence type="ECO:0000256" key="7">
    <source>
        <dbReference type="SAM" id="Phobius"/>
    </source>
</evidence>
<evidence type="ECO:0000256" key="4">
    <source>
        <dbReference type="ARBA" id="ARBA00022989"/>
    </source>
</evidence>
<comment type="caution">
    <text evidence="9">The sequence shown here is derived from an EMBL/GenBank/DDBJ whole genome shotgun (WGS) entry which is preliminary data.</text>
</comment>
<evidence type="ECO:0000256" key="6">
    <source>
        <dbReference type="SAM" id="MobiDB-lite"/>
    </source>
</evidence>
<dbReference type="SUPFAM" id="SSF82171">
    <property type="entry name" value="DPP6 N-terminal domain-like"/>
    <property type="match status" value="1"/>
</dbReference>
<dbReference type="OrthoDB" id="2352140at2759"/>
<feature type="region of interest" description="Disordered" evidence="6">
    <location>
        <begin position="1"/>
        <end position="38"/>
    </location>
</feature>
<dbReference type="InterPro" id="IPR024862">
    <property type="entry name" value="TRPV"/>
</dbReference>
<evidence type="ECO:0000256" key="2">
    <source>
        <dbReference type="ARBA" id="ARBA00022692"/>
    </source>
</evidence>
<dbReference type="Proteomes" id="UP000738325">
    <property type="component" value="Unassembled WGS sequence"/>
</dbReference>
<keyword evidence="3" id="KW-0677">Repeat</keyword>
<evidence type="ECO:0000313" key="10">
    <source>
        <dbReference type="Proteomes" id="UP000738325"/>
    </source>
</evidence>
<feature type="transmembrane region" description="Helical" evidence="7">
    <location>
        <begin position="1178"/>
        <end position="1195"/>
    </location>
</feature>
<dbReference type="GO" id="GO:0098703">
    <property type="term" value="P:calcium ion import across plasma membrane"/>
    <property type="evidence" value="ECO:0007669"/>
    <property type="project" value="TreeGrafter"/>
</dbReference>
<sequence>MDHFPDRTATGMSDAATHVGRQESGFKKPANDTPTILRLDESKAESTLLGFEKFNSEPSPEEEAETVSDEVLRWRDTVMKRDLHPGVLCRWYLQKRNGDYLGTEEPTEPVTLSTQHDPRFSLPFENFEFGPYELTICVTVRGESLEALPTFVIQHLLISNDDEFCTISDKTHITELDQQEVDGLPRSPFTLLRLHRKVFLAEDMVGVRLGFFIPNNEYEDIPIMDIHYVEIEVSKARPIAEQGKWTRTESGDYAVTVYATDCLIHIELWDLREKRGHVSEMTPLTPPHYITTPFARTTLPVSKVISTYSVVPELALVSSISHFGTQVVLGNKERSDDGIPFTVLKCIPTAPMDSDLSRPWSLERTPTILDDSFFPMFRFHLVDTSGENDERFYTCDGSNINVYSIQGEWSHIYSLSMLPAVIPDHDSDLLMAMKGRYIPWMSTIGAISIWDLVTGKLVSHVFTSHSSGAVISNFSEDGSSMLVSVNGAIELYDTLSGIKLGVYRDGLGLEGYYQVQFAQDYFVANTAESSSKDAIKCDSRNIVRARDMTAVNSFHLMEDYAAISPGIFAYDSGSAVNFIRKDRLFFSDSTQSELCGPETVCETEHLVRMTSTIGEVYSVNSSDASQFLLEFSTLNLRSRHITVLGVKLLDKSGGVAKRMMIPLGSYSTDHHATFVSATSQLVLLTGSFLHVWKLSASNPEICKLLFIWRLQERPPGMLVADLVDQKYLSADFCRNCGKVMLGLSPVVWYRTSPHFFQAGKMERGEVVTIPISPQDTLATSEEFRIENGFLGLINMFTDGTDGCRKVIIDYLRENVRSTPTRPFSSLTTICRAWTTENRVYVEKILRGLLPDDRITWVPDIRLNKDVDPLAIVLKIAKTHFPAIRVARVIMDYCVIHANKARNLAFLAPFFGSLYDIMSLSPDDALLRLGRITFIPAMHRSYILDNHMLIRPPQFRLRFWTPDSRTLIETKDPIMQLHISGDKPDPSNDGFAYPIFMASFDALWSYNDSKPLEMSDDAKAETAIATATTWWKTLFYLLRLKSRLRAHTFVECYDFNLEFFDNPAVAALVGYKWSTMGIWYFSVRFTLQCCFYVMVVIAAIMQVYHSKPSDLIGLFIAIIVLSVMFLWLELLQAVRSVSRYTRSSYNFLDVVAYGLPMAASIDQIVVILQGNIQGNSRSLSFSVLAVFLHMLFELRINKSVCKYVTIIQQAVIEIRVFFFILAGGILAFTIAILHLLRSCPYEGCDSPTTELPRSFVGALSATYFFMGGVWDPVSADFTTEQWAFHLMMAIFFFFTVILMLNVLIALINKAFEKGDDDWRLVWIESRLRFIESAENMSYHIPGFRQTHNWFPKEIYFSATPEQIKAYRTKYHEKDERENKAHGMPVEWLKAPDVAHGYADDGTDDEESKDTVKKFKENGNVEKEEEKEGKGKFETTEEDIDALNVAEAEAEAKDGDEEEQPREAVDVSLQVRSLESQVRELQKQLVEQLEAQQEQAQRQETLIAEQLAAQQQQAQRQYEDIKNLLLLLRPL</sequence>
<keyword evidence="5 7" id="KW-0472">Membrane</keyword>
<evidence type="ECO:0000259" key="8">
    <source>
        <dbReference type="Pfam" id="PF00520"/>
    </source>
</evidence>
<feature type="transmembrane region" description="Helical" evidence="7">
    <location>
        <begin position="1077"/>
        <end position="1103"/>
    </location>
</feature>
<protein>
    <recommendedName>
        <fullName evidence="8">Ion transport domain-containing protein</fullName>
    </recommendedName>
</protein>
<evidence type="ECO:0000256" key="1">
    <source>
        <dbReference type="ARBA" id="ARBA00004141"/>
    </source>
</evidence>
<feature type="domain" description="Ion transport" evidence="8">
    <location>
        <begin position="1088"/>
        <end position="1315"/>
    </location>
</feature>
<gene>
    <name evidence="9" type="ORF">BGZ99_001233</name>
</gene>
<feature type="compositionally biased region" description="Basic and acidic residues" evidence="6">
    <location>
        <begin position="20"/>
        <end position="30"/>
    </location>
</feature>
<feature type="region of interest" description="Disordered" evidence="6">
    <location>
        <begin position="1391"/>
        <end position="1439"/>
    </location>
</feature>
<feature type="transmembrane region" description="Helical" evidence="7">
    <location>
        <begin position="1281"/>
        <end position="1306"/>
    </location>
</feature>
<dbReference type="EMBL" id="JAAAIP010000013">
    <property type="protein sequence ID" value="KAG0329626.1"/>
    <property type="molecule type" value="Genomic_DNA"/>
</dbReference>
<proteinExistence type="predicted"/>
<accession>A0A9P6V0L6</accession>
<name>A0A9P6V0L6_9FUNG</name>
<evidence type="ECO:0000313" key="9">
    <source>
        <dbReference type="EMBL" id="KAG0329626.1"/>
    </source>
</evidence>
<keyword evidence="4 7" id="KW-1133">Transmembrane helix</keyword>
<comment type="subcellular location">
    <subcellularLocation>
        <location evidence="1">Membrane</location>
        <topology evidence="1">Multi-pass membrane protein</topology>
    </subcellularLocation>
</comment>
<feature type="transmembrane region" description="Helical" evidence="7">
    <location>
        <begin position="1110"/>
        <end position="1129"/>
    </location>
</feature>
<feature type="transmembrane region" description="Helical" evidence="7">
    <location>
        <begin position="1250"/>
        <end position="1269"/>
    </location>
</feature>
<evidence type="ECO:0000256" key="5">
    <source>
        <dbReference type="ARBA" id="ARBA00023136"/>
    </source>
</evidence>
<feature type="compositionally biased region" description="Basic and acidic residues" evidence="6">
    <location>
        <begin position="1407"/>
        <end position="1433"/>
    </location>
</feature>